<dbReference type="EMBL" id="VSSQ01144581">
    <property type="protein sequence ID" value="MPN64127.1"/>
    <property type="molecule type" value="Genomic_DNA"/>
</dbReference>
<name>A0A645JL89_9ZZZZ</name>
<organism evidence="2">
    <name type="scientific">bioreactor metagenome</name>
    <dbReference type="NCBI Taxonomy" id="1076179"/>
    <lineage>
        <taxon>unclassified sequences</taxon>
        <taxon>metagenomes</taxon>
        <taxon>ecological metagenomes</taxon>
    </lineage>
</organism>
<dbReference type="CDD" id="cd06471">
    <property type="entry name" value="ACD_LpsHSP_like"/>
    <property type="match status" value="1"/>
</dbReference>
<reference evidence="2" key="1">
    <citation type="submission" date="2019-08" db="EMBL/GenBank/DDBJ databases">
        <authorList>
            <person name="Kucharzyk K."/>
            <person name="Murdoch R.W."/>
            <person name="Higgins S."/>
            <person name="Loffler F."/>
        </authorList>
    </citation>
    <scope>NUCLEOTIDE SEQUENCE</scope>
</reference>
<dbReference type="Gene3D" id="2.60.40.790">
    <property type="match status" value="1"/>
</dbReference>
<accession>A0A645JL89</accession>
<evidence type="ECO:0000259" key="1">
    <source>
        <dbReference type="PROSITE" id="PS01031"/>
    </source>
</evidence>
<evidence type="ECO:0000313" key="2">
    <source>
        <dbReference type="EMBL" id="MPN64127.1"/>
    </source>
</evidence>
<protein>
    <recommendedName>
        <fullName evidence="1">SHSP domain-containing protein</fullName>
    </recommendedName>
</protein>
<dbReference type="PANTHER" id="PTHR11527">
    <property type="entry name" value="HEAT-SHOCK PROTEIN 20 FAMILY MEMBER"/>
    <property type="match status" value="1"/>
</dbReference>
<proteinExistence type="predicted"/>
<dbReference type="InterPro" id="IPR008978">
    <property type="entry name" value="HSP20-like_chaperone"/>
</dbReference>
<comment type="caution">
    <text evidence="2">The sequence shown here is derived from an EMBL/GenBank/DDBJ whole genome shotgun (WGS) entry which is preliminary data.</text>
</comment>
<sequence>MHSNEKALGSFNNNDFGLSPRGSFPSFFNEGFWEGFNFGSFKVDVRDKKDAYIIDAEIPGINKENVSIDINNNMLTISANINESTEQKAEDGQYIRKERRTGSFLRSFSLENIKSDEIKAKMSNGILTIHCPKKSETSTNIRQIQIQ</sequence>
<dbReference type="AlphaFoldDB" id="A0A645JL89"/>
<dbReference type="InterPro" id="IPR002068">
    <property type="entry name" value="A-crystallin/Hsp20_dom"/>
</dbReference>
<gene>
    <name evidence="2" type="ORF">SDC9_211898</name>
</gene>
<dbReference type="Pfam" id="PF00011">
    <property type="entry name" value="HSP20"/>
    <property type="match status" value="1"/>
</dbReference>
<feature type="domain" description="SHSP" evidence="1">
    <location>
        <begin position="34"/>
        <end position="147"/>
    </location>
</feature>
<dbReference type="SUPFAM" id="SSF49764">
    <property type="entry name" value="HSP20-like chaperones"/>
    <property type="match status" value="1"/>
</dbReference>
<dbReference type="InterPro" id="IPR031107">
    <property type="entry name" value="Small_HSP"/>
</dbReference>
<dbReference type="PROSITE" id="PS01031">
    <property type="entry name" value="SHSP"/>
    <property type="match status" value="1"/>
</dbReference>